<dbReference type="EMBL" id="LT629740">
    <property type="protein sequence ID" value="SDS63465.1"/>
    <property type="molecule type" value="Genomic_DNA"/>
</dbReference>
<dbReference type="Proteomes" id="UP000199679">
    <property type="component" value="Chromosome I"/>
</dbReference>
<sequence length="143" mass="16812">MTKPYRVLTIIVVVLLALTTLHFGIKYLGESIHQKVIAHKKMYCYETYHEGYVNPAMFVRDESLCDSLKQFYQKLEKGILRPYFNFQPFLVPLDTCVYVLGYGKDSSMAKIAFFYQYKGRHLSATGYVYAHTLHEKRMYNVKK</sequence>
<evidence type="ECO:0000313" key="2">
    <source>
        <dbReference type="Proteomes" id="UP000199679"/>
    </source>
</evidence>
<protein>
    <submittedName>
        <fullName evidence="1">Uncharacterized protein</fullName>
    </submittedName>
</protein>
<gene>
    <name evidence="1" type="ORF">SAMN05216490_1514</name>
</gene>
<dbReference type="RefSeq" id="WP_091370862.1">
    <property type="nucleotide sequence ID" value="NZ_LT629740.1"/>
</dbReference>
<name>A0A1H1TT11_MUCMA</name>
<evidence type="ECO:0000313" key="1">
    <source>
        <dbReference type="EMBL" id="SDS63465.1"/>
    </source>
</evidence>
<keyword evidence="2" id="KW-1185">Reference proteome</keyword>
<dbReference type="STRING" id="652787.SAMN05216490_1514"/>
<reference evidence="1 2" key="1">
    <citation type="submission" date="2016-10" db="EMBL/GenBank/DDBJ databases">
        <authorList>
            <person name="de Groot N.N."/>
        </authorList>
    </citation>
    <scope>NUCLEOTIDE SEQUENCE [LARGE SCALE GENOMIC DNA]</scope>
    <source>
        <strain evidence="1 2">MP1X4</strain>
    </source>
</reference>
<accession>A0A1H1TT11</accession>
<dbReference type="AlphaFoldDB" id="A0A1H1TT11"/>
<proteinExistence type="predicted"/>
<dbReference type="OrthoDB" id="9965758at2"/>
<organism evidence="1 2">
    <name type="scientific">Mucilaginibacter mallensis</name>
    <dbReference type="NCBI Taxonomy" id="652787"/>
    <lineage>
        <taxon>Bacteria</taxon>
        <taxon>Pseudomonadati</taxon>
        <taxon>Bacteroidota</taxon>
        <taxon>Sphingobacteriia</taxon>
        <taxon>Sphingobacteriales</taxon>
        <taxon>Sphingobacteriaceae</taxon>
        <taxon>Mucilaginibacter</taxon>
    </lineage>
</organism>